<protein>
    <submittedName>
        <fullName evidence="1">DUF523 domain-containing protein</fullName>
    </submittedName>
</protein>
<accession>A0A2P7RDA6</accession>
<dbReference type="Proteomes" id="UP000240243">
    <property type="component" value="Unassembled WGS sequence"/>
</dbReference>
<sequence>MSACLLGKRVRYDGGSLAVTDRIVERWLSEGRVISVCPEVEAGMSIPRAPAEILEGNGDDVLSGEADVVEKGGEKVTPAFLAGACVALDLCNRFNINVAVLAEFSPSCGTSSIYDGSFSGKKIAGMGVTAALLHRHGVRVFNQYEITEADKAVHATSG</sequence>
<name>A0A2P7RDA6_9GAMM</name>
<keyword evidence="2" id="KW-1185">Reference proteome</keyword>
<dbReference type="AlphaFoldDB" id="A0A2P7RDA6"/>
<comment type="caution">
    <text evidence="1">The sequence shown here is derived from an EMBL/GenBank/DDBJ whole genome shotgun (WGS) entry which is preliminary data.</text>
</comment>
<dbReference type="Pfam" id="PF04463">
    <property type="entry name" value="2-thiour_desulf"/>
    <property type="match status" value="1"/>
</dbReference>
<dbReference type="InterPro" id="IPR007553">
    <property type="entry name" value="2-thiour_desulf"/>
</dbReference>
<dbReference type="EMBL" id="PXYG01000001">
    <property type="protein sequence ID" value="PSJ48216.1"/>
    <property type="molecule type" value="Genomic_DNA"/>
</dbReference>
<evidence type="ECO:0000313" key="2">
    <source>
        <dbReference type="Proteomes" id="UP000240243"/>
    </source>
</evidence>
<proteinExistence type="predicted"/>
<reference evidence="1 2" key="1">
    <citation type="submission" date="2018-03" db="EMBL/GenBank/DDBJ databases">
        <title>The draft genome of Zobellella sp. 59N8.</title>
        <authorList>
            <person name="Liu L."/>
            <person name="Li L."/>
            <person name="Zhang X."/>
            <person name="Liang L."/>
            <person name="Wang T."/>
        </authorList>
    </citation>
    <scope>NUCLEOTIDE SEQUENCE [LARGE SCALE GENOMIC DNA]</scope>
    <source>
        <strain evidence="1 2">59N8</strain>
    </source>
</reference>
<dbReference type="PANTHER" id="PTHR30087:SF1">
    <property type="entry name" value="HYPOTHETICAL CYTOSOLIC PROTEIN"/>
    <property type="match status" value="1"/>
</dbReference>
<organism evidence="1 2">
    <name type="scientific">Zobellella endophytica</name>
    <dbReference type="NCBI Taxonomy" id="2116700"/>
    <lineage>
        <taxon>Bacteria</taxon>
        <taxon>Pseudomonadati</taxon>
        <taxon>Pseudomonadota</taxon>
        <taxon>Gammaproteobacteria</taxon>
        <taxon>Aeromonadales</taxon>
        <taxon>Aeromonadaceae</taxon>
        <taxon>Zobellella</taxon>
    </lineage>
</organism>
<dbReference type="OrthoDB" id="495783at2"/>
<gene>
    <name evidence="1" type="ORF">C7H85_03775</name>
</gene>
<dbReference type="PANTHER" id="PTHR30087">
    <property type="entry name" value="INNER MEMBRANE PROTEIN"/>
    <property type="match status" value="1"/>
</dbReference>
<evidence type="ECO:0000313" key="1">
    <source>
        <dbReference type="EMBL" id="PSJ48216.1"/>
    </source>
</evidence>